<organism evidence="9">
    <name type="scientific">Woronichinia naegeliana WA131</name>
    <dbReference type="NCBI Taxonomy" id="2824559"/>
    <lineage>
        <taxon>Bacteria</taxon>
        <taxon>Bacillati</taxon>
        <taxon>Cyanobacteriota</taxon>
        <taxon>Cyanophyceae</taxon>
        <taxon>Synechococcales</taxon>
        <taxon>Coelosphaeriaceae</taxon>
        <taxon>Woronichinia</taxon>
    </lineage>
</organism>
<evidence type="ECO:0000259" key="8">
    <source>
        <dbReference type="Pfam" id="PF01435"/>
    </source>
</evidence>
<keyword evidence="5 6" id="KW-0482">Metalloprotease</keyword>
<dbReference type="InterPro" id="IPR001915">
    <property type="entry name" value="Peptidase_M48"/>
</dbReference>
<dbReference type="PANTHER" id="PTHR22726">
    <property type="entry name" value="METALLOENDOPEPTIDASE OMA1"/>
    <property type="match status" value="1"/>
</dbReference>
<feature type="region of interest" description="Disordered" evidence="7">
    <location>
        <begin position="304"/>
        <end position="326"/>
    </location>
</feature>
<dbReference type="KEGG" id="wna:KA717_07435"/>
<dbReference type="GO" id="GO:0004222">
    <property type="term" value="F:metalloendopeptidase activity"/>
    <property type="evidence" value="ECO:0007669"/>
    <property type="project" value="InterPro"/>
</dbReference>
<comment type="cofactor">
    <cofactor evidence="6">
        <name>Zn(2+)</name>
        <dbReference type="ChEBI" id="CHEBI:29105"/>
    </cofactor>
    <text evidence="6">Binds 1 zinc ion per subunit.</text>
</comment>
<sequence length="326" mass="35931">MSLAVQAAPRRKKNPTSVPPAVAPAPQPIDPYAMAKKDLSEDWYVLYRIIDRLARANQLDEHPWRITISPEYEVNAFATDGNLIAVYNGILDQLGSDSSAIACVVAHEMGHHSKRHIALGKAEQVALQKKLQQEAQEEAVAEIERAQQPTGGDVILGILGAVSAGLSNNSSTAYTTAAQIEKAKAQRVQEAQVRAQEIFVEKEQKFKQESAANVRKQEFEADEVGYQYMAKAGFDAQGCIRAMEVLARTEGAEFDTDHPAVPKRIERFKQLMAENPPQALAERGKFYLQSSRIPLSYELSKDGESLRINSNHGSSAADDLDRQFGK</sequence>
<evidence type="ECO:0000256" key="4">
    <source>
        <dbReference type="ARBA" id="ARBA00022833"/>
    </source>
</evidence>
<evidence type="ECO:0000256" key="5">
    <source>
        <dbReference type="ARBA" id="ARBA00023049"/>
    </source>
</evidence>
<dbReference type="Pfam" id="PF01435">
    <property type="entry name" value="Peptidase_M48"/>
    <property type="match status" value="1"/>
</dbReference>
<reference evidence="9" key="1">
    <citation type="submission" date="2021-04" db="EMBL/GenBank/DDBJ databases">
        <title>Genome sequence of Woronichinia naegeliana from Washington state freshwater lake bloom.</title>
        <authorList>
            <person name="Dreher T.W."/>
        </authorList>
    </citation>
    <scope>NUCLEOTIDE SEQUENCE</scope>
    <source>
        <strain evidence="9">WA131</strain>
    </source>
</reference>
<dbReference type="Gene3D" id="3.30.2010.10">
    <property type="entry name" value="Metalloproteases ('zincins'), catalytic domain"/>
    <property type="match status" value="1"/>
</dbReference>
<keyword evidence="3 6" id="KW-0378">Hydrolase</keyword>
<dbReference type="GO" id="GO:0016020">
    <property type="term" value="C:membrane"/>
    <property type="evidence" value="ECO:0007669"/>
    <property type="project" value="TreeGrafter"/>
</dbReference>
<dbReference type="AlphaFoldDB" id="A0A977KZ28"/>
<keyword evidence="4 6" id="KW-0862">Zinc</keyword>
<dbReference type="GO" id="GO:0051603">
    <property type="term" value="P:proteolysis involved in protein catabolic process"/>
    <property type="evidence" value="ECO:0007669"/>
    <property type="project" value="TreeGrafter"/>
</dbReference>
<evidence type="ECO:0000256" key="1">
    <source>
        <dbReference type="ARBA" id="ARBA00022670"/>
    </source>
</evidence>
<evidence type="ECO:0000256" key="6">
    <source>
        <dbReference type="RuleBase" id="RU003983"/>
    </source>
</evidence>
<evidence type="ECO:0000256" key="7">
    <source>
        <dbReference type="SAM" id="MobiDB-lite"/>
    </source>
</evidence>
<comment type="similarity">
    <text evidence="6">Belongs to the peptidase M48 family.</text>
</comment>
<evidence type="ECO:0000256" key="2">
    <source>
        <dbReference type="ARBA" id="ARBA00022723"/>
    </source>
</evidence>
<protein>
    <submittedName>
        <fullName evidence="9">M48 family metallopeptidase</fullName>
    </submittedName>
</protein>
<feature type="region of interest" description="Disordered" evidence="7">
    <location>
        <begin position="1"/>
        <end position="27"/>
    </location>
</feature>
<keyword evidence="2" id="KW-0479">Metal-binding</keyword>
<dbReference type="EMBL" id="CP073041">
    <property type="protein sequence ID" value="UXE62581.1"/>
    <property type="molecule type" value="Genomic_DNA"/>
</dbReference>
<evidence type="ECO:0000256" key="3">
    <source>
        <dbReference type="ARBA" id="ARBA00022801"/>
    </source>
</evidence>
<feature type="compositionally biased region" description="Pro residues" evidence="7">
    <location>
        <begin position="17"/>
        <end position="27"/>
    </location>
</feature>
<proteinExistence type="inferred from homology"/>
<dbReference type="GO" id="GO:0046872">
    <property type="term" value="F:metal ion binding"/>
    <property type="evidence" value="ECO:0007669"/>
    <property type="project" value="UniProtKB-KW"/>
</dbReference>
<dbReference type="Proteomes" id="UP001065613">
    <property type="component" value="Chromosome"/>
</dbReference>
<dbReference type="PANTHER" id="PTHR22726:SF1">
    <property type="entry name" value="METALLOENDOPEPTIDASE OMA1, MITOCHONDRIAL"/>
    <property type="match status" value="1"/>
</dbReference>
<feature type="domain" description="Peptidase M48" evidence="8">
    <location>
        <begin position="47"/>
        <end position="270"/>
    </location>
</feature>
<dbReference type="InterPro" id="IPR051156">
    <property type="entry name" value="Mito/Outer_Membr_Metalloprot"/>
</dbReference>
<name>A0A977KZ28_9CYAN</name>
<dbReference type="CDD" id="cd07324">
    <property type="entry name" value="M48C_Oma1-like"/>
    <property type="match status" value="1"/>
</dbReference>
<gene>
    <name evidence="9" type="ORF">KA717_07435</name>
</gene>
<evidence type="ECO:0000313" key="9">
    <source>
        <dbReference type="EMBL" id="UXE62581.1"/>
    </source>
</evidence>
<accession>A0A977KZ28</accession>
<keyword evidence="1 6" id="KW-0645">Protease</keyword>